<reference evidence="16" key="1">
    <citation type="journal article" date="2021" name="Cell">
        <title>Tracing the genetic footprints of vertebrate landing in non-teleost ray-finned fishes.</title>
        <authorList>
            <person name="Bi X."/>
            <person name="Wang K."/>
            <person name="Yang L."/>
            <person name="Pan H."/>
            <person name="Jiang H."/>
            <person name="Wei Q."/>
            <person name="Fang M."/>
            <person name="Yu H."/>
            <person name="Zhu C."/>
            <person name="Cai Y."/>
            <person name="He Y."/>
            <person name="Gan X."/>
            <person name="Zeng H."/>
            <person name="Yu D."/>
            <person name="Zhu Y."/>
            <person name="Jiang H."/>
            <person name="Qiu Q."/>
            <person name="Yang H."/>
            <person name="Zhang Y.E."/>
            <person name="Wang W."/>
            <person name="Zhu M."/>
            <person name="He S."/>
            <person name="Zhang G."/>
        </authorList>
    </citation>
    <scope>NUCLEOTIDE SEQUENCE</scope>
    <source>
        <strain evidence="16">Allg_001</strain>
    </source>
</reference>
<dbReference type="Gene3D" id="1.20.1070.10">
    <property type="entry name" value="Rhodopsin 7-helix transmembrane proteins"/>
    <property type="match status" value="4"/>
</dbReference>
<evidence type="ECO:0000256" key="14">
    <source>
        <dbReference type="SAM" id="Phobius"/>
    </source>
</evidence>
<evidence type="ECO:0000256" key="11">
    <source>
        <dbReference type="ARBA" id="ARBA00023180"/>
    </source>
</evidence>
<feature type="domain" description="G-protein coupled receptors family 1 profile" evidence="15">
    <location>
        <begin position="46"/>
        <end position="296"/>
    </location>
</feature>
<keyword evidence="3" id="KW-0716">Sensory transduction</keyword>
<feature type="transmembrane region" description="Helical" evidence="14">
    <location>
        <begin position="278"/>
        <end position="298"/>
    </location>
</feature>
<dbReference type="GO" id="GO:0004984">
    <property type="term" value="F:olfactory receptor activity"/>
    <property type="evidence" value="ECO:0007669"/>
    <property type="project" value="InterPro"/>
</dbReference>
<dbReference type="PANTHER" id="PTHR26451">
    <property type="entry name" value="G_PROTEIN_RECEP_F1_2 DOMAIN-CONTAINING PROTEIN"/>
    <property type="match status" value="1"/>
</dbReference>
<dbReference type="PRINTS" id="PR00245">
    <property type="entry name" value="OLFACTORYR"/>
</dbReference>
<feature type="non-terminal residue" evidence="16">
    <location>
        <position position="1"/>
    </location>
</feature>
<dbReference type="AlphaFoldDB" id="A0A8J7TFY2"/>
<dbReference type="GO" id="GO:0004930">
    <property type="term" value="F:G protein-coupled receptor activity"/>
    <property type="evidence" value="ECO:0007669"/>
    <property type="project" value="UniProtKB-KW"/>
</dbReference>
<dbReference type="PROSITE" id="PS50262">
    <property type="entry name" value="G_PROTEIN_RECEP_F1_2"/>
    <property type="match status" value="3"/>
</dbReference>
<feature type="transmembrane region" description="Helical" evidence="14">
    <location>
        <begin position="794"/>
        <end position="813"/>
    </location>
</feature>
<feature type="transmembrane region" description="Helical" evidence="14">
    <location>
        <begin position="889"/>
        <end position="911"/>
    </location>
</feature>
<keyword evidence="10 13" id="KW-0675">Receptor</keyword>
<evidence type="ECO:0000256" key="12">
    <source>
        <dbReference type="ARBA" id="ARBA00023224"/>
    </source>
</evidence>
<evidence type="ECO:0000256" key="7">
    <source>
        <dbReference type="ARBA" id="ARBA00023040"/>
    </source>
</evidence>
<feature type="transmembrane region" description="Helical" evidence="14">
    <location>
        <begin position="65"/>
        <end position="91"/>
    </location>
</feature>
<feature type="transmembrane region" description="Helical" evidence="14">
    <location>
        <begin position="718"/>
        <end position="740"/>
    </location>
</feature>
<feature type="domain" description="G-protein coupled receptors family 1 profile" evidence="15">
    <location>
        <begin position="734"/>
        <end position="984"/>
    </location>
</feature>
<dbReference type="FunFam" id="1.20.1070.10:FF:000024">
    <property type="entry name" value="Olfactory receptor"/>
    <property type="match status" value="3"/>
</dbReference>
<evidence type="ECO:0000256" key="3">
    <source>
        <dbReference type="ARBA" id="ARBA00022606"/>
    </source>
</evidence>
<feature type="transmembrane region" description="Helical" evidence="14">
    <location>
        <begin position="423"/>
        <end position="440"/>
    </location>
</feature>
<evidence type="ECO:0000259" key="15">
    <source>
        <dbReference type="PROSITE" id="PS50262"/>
    </source>
</evidence>
<evidence type="ECO:0000256" key="1">
    <source>
        <dbReference type="ARBA" id="ARBA00004651"/>
    </source>
</evidence>
<keyword evidence="9" id="KW-1015">Disulfide bond</keyword>
<feature type="transmembrane region" description="Helical" evidence="14">
    <location>
        <begin position="201"/>
        <end position="223"/>
    </location>
</feature>
<proteinExistence type="inferred from homology"/>
<feature type="non-terminal residue" evidence="16">
    <location>
        <position position="1009"/>
    </location>
</feature>
<keyword evidence="6 14" id="KW-1133">Transmembrane helix</keyword>
<dbReference type="InterPro" id="IPR052921">
    <property type="entry name" value="GPCR1_Superfamily_Member"/>
</dbReference>
<feature type="transmembrane region" description="Helical" evidence="14">
    <location>
        <begin position="532"/>
        <end position="553"/>
    </location>
</feature>
<feature type="transmembrane region" description="Helical" evidence="14">
    <location>
        <begin position="492"/>
        <end position="511"/>
    </location>
</feature>
<feature type="transmembrane region" description="Helical" evidence="14">
    <location>
        <begin position="752"/>
        <end position="774"/>
    </location>
</feature>
<evidence type="ECO:0000256" key="10">
    <source>
        <dbReference type="ARBA" id="ARBA00023170"/>
    </source>
</evidence>
<evidence type="ECO:0000256" key="13">
    <source>
        <dbReference type="RuleBase" id="RU000688"/>
    </source>
</evidence>
<keyword evidence="17" id="KW-1185">Reference proteome</keyword>
<dbReference type="SUPFAM" id="SSF81321">
    <property type="entry name" value="Family A G protein-coupled receptor-like"/>
    <property type="match status" value="4"/>
</dbReference>
<evidence type="ECO:0000313" key="17">
    <source>
        <dbReference type="Proteomes" id="UP000736164"/>
    </source>
</evidence>
<evidence type="ECO:0000313" key="16">
    <source>
        <dbReference type="EMBL" id="MBN3321536.1"/>
    </source>
</evidence>
<feature type="transmembrane region" description="Helical" evidence="14">
    <location>
        <begin position="30"/>
        <end position="53"/>
    </location>
</feature>
<evidence type="ECO:0000256" key="6">
    <source>
        <dbReference type="ARBA" id="ARBA00022989"/>
    </source>
</evidence>
<keyword evidence="5" id="KW-0552">Olfaction</keyword>
<organism evidence="16 17">
    <name type="scientific">Atractosteus spatula</name>
    <name type="common">Alligator gar</name>
    <name type="synonym">Lepisosteus spatula</name>
    <dbReference type="NCBI Taxonomy" id="7917"/>
    <lineage>
        <taxon>Eukaryota</taxon>
        <taxon>Metazoa</taxon>
        <taxon>Chordata</taxon>
        <taxon>Craniata</taxon>
        <taxon>Vertebrata</taxon>
        <taxon>Euteleostomi</taxon>
        <taxon>Actinopterygii</taxon>
        <taxon>Neopterygii</taxon>
        <taxon>Holostei</taxon>
        <taxon>Semionotiformes</taxon>
        <taxon>Lepisosteidae</taxon>
        <taxon>Atractosteus</taxon>
    </lineage>
</organism>
<keyword evidence="7 13" id="KW-0297">G-protein coupled receptor</keyword>
<evidence type="ECO:0000256" key="9">
    <source>
        <dbReference type="ARBA" id="ARBA00023157"/>
    </source>
</evidence>
<dbReference type="InterPro" id="IPR000276">
    <property type="entry name" value="GPCR_Rhodpsn"/>
</dbReference>
<feature type="transmembrane region" description="Helical" evidence="14">
    <location>
        <begin position="630"/>
        <end position="649"/>
    </location>
</feature>
<keyword evidence="11" id="KW-0325">Glycoprotein</keyword>
<feature type="transmembrane region" description="Helical" evidence="14">
    <location>
        <begin position="587"/>
        <end position="609"/>
    </location>
</feature>
<dbReference type="PRINTS" id="PR00237">
    <property type="entry name" value="GPCRRHODOPSN"/>
</dbReference>
<evidence type="ECO:0000256" key="4">
    <source>
        <dbReference type="ARBA" id="ARBA00022692"/>
    </source>
</evidence>
<comment type="subcellular location">
    <subcellularLocation>
        <location evidence="1">Cell membrane</location>
        <topology evidence="1">Multi-pass membrane protein</topology>
    </subcellularLocation>
</comment>
<evidence type="ECO:0000256" key="2">
    <source>
        <dbReference type="ARBA" id="ARBA00022475"/>
    </source>
</evidence>
<accession>A0A8J7TFY2</accession>
<feature type="transmembrane region" description="Helical" evidence="14">
    <location>
        <begin position="833"/>
        <end position="855"/>
    </location>
</feature>
<dbReference type="PANTHER" id="PTHR26451:SF345">
    <property type="entry name" value="OLFACTORY RECEPTOR"/>
    <property type="match status" value="1"/>
</dbReference>
<dbReference type="GO" id="GO:0005886">
    <property type="term" value="C:plasma membrane"/>
    <property type="evidence" value="ECO:0007669"/>
    <property type="project" value="UniProtKB-SubCell"/>
</dbReference>
<dbReference type="GO" id="GO:0005549">
    <property type="term" value="F:odorant binding"/>
    <property type="evidence" value="ECO:0007669"/>
    <property type="project" value="TreeGrafter"/>
</dbReference>
<keyword evidence="12 13" id="KW-0807">Transducer</keyword>
<keyword evidence="8 14" id="KW-0472">Membrane</keyword>
<feature type="domain" description="G-protein coupled receptors family 1 profile" evidence="15">
    <location>
        <begin position="432"/>
        <end position="682"/>
    </location>
</feature>
<keyword evidence="2" id="KW-1003">Cell membrane</keyword>
<comment type="similarity">
    <text evidence="13">Belongs to the G-protein coupled receptor 1 family.</text>
</comment>
<dbReference type="SMR" id="A0A8J7TFY2"/>
<sequence length="1009" mass="115079">SRLKAEGMENSSHITSFILAAFGEIGQIRYFYFTITLVVYVAIIVANSLLIAVIAVERTLHEPMYFFLCALSANELYGSTALFPSLLVNILKDIQEISKLNCFLQIFCLHTYGSIEFSDLAVMAYDRYVSICYPLHYSRIMTPTKACAFLMLIWLFILARFAVTVLLIARLPLCGNIVEKVYCDSYSLFKLACTDTTVNNVLGLLTMFLSVGLPLFLIFYSYAKILRICLKSSRESQVKALNTCSSHLVCLVNFSVGCLFEIIQSRFNMSKIPYEARIVLSVYFLILPPLLNPIVYGVRISKIRTTFTKIIIHKKIRYFYFTITLVLYVAIIVANSLLIAVISVERTLHEPMYFFLCALSANELYGSTALFPSLLVNILWELSGTLLTLGTWGEGQEFMYCTVCVMHVYVCGCPWYLYFTATLLGYLLIFFLNIVLISVITRERKLHEPMYIFICNLSLNGLYGSTAFYPNILANLLSETPSISRAGCLTQVFFMHTYASFEYSVLALMAYDRYLSICHPLMYNSIMTPSKIIQLLVFVYMYPILIMLIHLILTIRLPLCGFIIEKVYCDNWSVVRLSCSDVSINSAFGLIVISLLICVPFLVVLYSYVRILAVCLKSTKEARAKALQTCTPHLLSFTNYSIAAFFEVIQHRVDLTNVPHILRILASIDCVLLPPVLNPIIYGVKLQEIRRRTIKMFFGRKGNLFLFTAYEAKGNIKYFYFTLTLLTYILIVFVNTVLITTISKERKLHEPMYIFICNLSLNGVYGSTAFYPIILANLLSETPSISRTGCLTQIFFIHTCASFEYSILALMAYDRYVSICHPLRYNCIMTPSVVTQLIVFVYMYPIFIMLIHLVLTVRLPLCGFIIEKVYCDNWSVVRLACSDVSVNNIFGLLVTGLLMGVPVTVIFYSYVRILAVCLRSTKEARAKALQTCTPHLLSFTNYSIATFFEVLQHRFELSNIPHVVRIMMSINPVLLPPLLNPIIYGVKLQEIRQRTMKMFYRIKANYMEA</sequence>
<dbReference type="PROSITE" id="PS00237">
    <property type="entry name" value="G_PROTEIN_RECEP_F1_1"/>
    <property type="match status" value="3"/>
</dbReference>
<comment type="caution">
    <text evidence="16">The sequence shown here is derived from an EMBL/GenBank/DDBJ whole genome shotgun (WGS) entry which is preliminary data.</text>
</comment>
<dbReference type="EMBL" id="JAAWVO010055677">
    <property type="protein sequence ID" value="MBN3321536.1"/>
    <property type="molecule type" value="Genomic_DNA"/>
</dbReference>
<name>A0A8J7TFY2_ATRSP</name>
<gene>
    <name evidence="16" type="primary">Olfr142</name>
    <name evidence="16" type="ORF">GTO95_0010268</name>
</gene>
<dbReference type="InterPro" id="IPR017452">
    <property type="entry name" value="GPCR_Rhodpsn_7TM"/>
</dbReference>
<dbReference type="Proteomes" id="UP000736164">
    <property type="component" value="Unassembled WGS sequence"/>
</dbReference>
<protein>
    <submittedName>
        <fullName evidence="16">OL142 protein</fullName>
    </submittedName>
</protein>
<evidence type="ECO:0000256" key="5">
    <source>
        <dbReference type="ARBA" id="ARBA00022725"/>
    </source>
</evidence>
<feature type="transmembrane region" description="Helical" evidence="14">
    <location>
        <begin position="452"/>
        <end position="472"/>
    </location>
</feature>
<feature type="transmembrane region" description="Helical" evidence="14">
    <location>
        <begin position="244"/>
        <end position="263"/>
    </location>
</feature>
<dbReference type="Pfam" id="PF13853">
    <property type="entry name" value="7tm_4"/>
    <property type="match status" value="4"/>
</dbReference>
<feature type="transmembrane region" description="Helical" evidence="14">
    <location>
        <begin position="146"/>
        <end position="169"/>
    </location>
</feature>
<dbReference type="InterPro" id="IPR000725">
    <property type="entry name" value="Olfact_rcpt"/>
</dbReference>
<feature type="transmembrane region" description="Helical" evidence="14">
    <location>
        <begin position="318"/>
        <end position="344"/>
    </location>
</feature>
<evidence type="ECO:0000256" key="8">
    <source>
        <dbReference type="ARBA" id="ARBA00023136"/>
    </source>
</evidence>
<keyword evidence="4 13" id="KW-0812">Transmembrane</keyword>